<name>A0A9N9JS75_9GLOM</name>
<evidence type="ECO:0000313" key="2">
    <source>
        <dbReference type="Proteomes" id="UP000789759"/>
    </source>
</evidence>
<evidence type="ECO:0000313" key="1">
    <source>
        <dbReference type="EMBL" id="CAG8791461.1"/>
    </source>
</evidence>
<sequence>MEVEYLEKTLSILEDKNININSKFLKFEELILFCDSNIKIINNIIVDEKYSYCLINITDYFGKNIKLEDENNSKKIMRYREWLQDNFFSSKATKKEKFDNIINE</sequence>
<comment type="caution">
    <text evidence="1">The sequence shown here is derived from an EMBL/GenBank/DDBJ whole genome shotgun (WGS) entry which is preliminary data.</text>
</comment>
<accession>A0A9N9JS75</accession>
<reference evidence="1" key="1">
    <citation type="submission" date="2021-06" db="EMBL/GenBank/DDBJ databases">
        <authorList>
            <person name="Kallberg Y."/>
            <person name="Tangrot J."/>
            <person name="Rosling A."/>
        </authorList>
    </citation>
    <scope>NUCLEOTIDE SEQUENCE</scope>
    <source>
        <strain evidence="1">FL966</strain>
    </source>
</reference>
<dbReference type="AlphaFoldDB" id="A0A9N9JS75"/>
<dbReference type="EMBL" id="CAJVQA010027291">
    <property type="protein sequence ID" value="CAG8791461.1"/>
    <property type="molecule type" value="Genomic_DNA"/>
</dbReference>
<protein>
    <submittedName>
        <fullName evidence="1">25088_t:CDS:1</fullName>
    </submittedName>
</protein>
<proteinExistence type="predicted"/>
<keyword evidence="2" id="KW-1185">Reference proteome</keyword>
<dbReference type="OrthoDB" id="10333119at2759"/>
<gene>
    <name evidence="1" type="ORF">CPELLU_LOCUS17036</name>
</gene>
<dbReference type="Proteomes" id="UP000789759">
    <property type="component" value="Unassembled WGS sequence"/>
</dbReference>
<organism evidence="1 2">
    <name type="scientific">Cetraspora pellucida</name>
    <dbReference type="NCBI Taxonomy" id="1433469"/>
    <lineage>
        <taxon>Eukaryota</taxon>
        <taxon>Fungi</taxon>
        <taxon>Fungi incertae sedis</taxon>
        <taxon>Mucoromycota</taxon>
        <taxon>Glomeromycotina</taxon>
        <taxon>Glomeromycetes</taxon>
        <taxon>Diversisporales</taxon>
        <taxon>Gigasporaceae</taxon>
        <taxon>Cetraspora</taxon>
    </lineage>
</organism>